<proteinExistence type="predicted"/>
<dbReference type="EMBL" id="GBXM01068520">
    <property type="protein sequence ID" value="JAH40057.1"/>
    <property type="molecule type" value="Transcribed_RNA"/>
</dbReference>
<evidence type="ECO:0000313" key="1">
    <source>
        <dbReference type="EMBL" id="JAH40057.1"/>
    </source>
</evidence>
<organism evidence="1">
    <name type="scientific">Anguilla anguilla</name>
    <name type="common">European freshwater eel</name>
    <name type="synonym">Muraena anguilla</name>
    <dbReference type="NCBI Taxonomy" id="7936"/>
    <lineage>
        <taxon>Eukaryota</taxon>
        <taxon>Metazoa</taxon>
        <taxon>Chordata</taxon>
        <taxon>Craniata</taxon>
        <taxon>Vertebrata</taxon>
        <taxon>Euteleostomi</taxon>
        <taxon>Actinopterygii</taxon>
        <taxon>Neopterygii</taxon>
        <taxon>Teleostei</taxon>
        <taxon>Anguilliformes</taxon>
        <taxon>Anguillidae</taxon>
        <taxon>Anguilla</taxon>
    </lineage>
</organism>
<accession>A0A0E9SFN2</accession>
<protein>
    <submittedName>
        <fullName evidence="1">Uncharacterized protein</fullName>
    </submittedName>
</protein>
<sequence length="51" mass="5527">MRLMIRGRMSAVDLKNGKGQIAMHPQSGGCLSDGHPALERCVLVHLQIQTA</sequence>
<dbReference type="AlphaFoldDB" id="A0A0E9SFN2"/>
<reference evidence="1" key="1">
    <citation type="submission" date="2014-11" db="EMBL/GenBank/DDBJ databases">
        <authorList>
            <person name="Amaro Gonzalez C."/>
        </authorList>
    </citation>
    <scope>NUCLEOTIDE SEQUENCE</scope>
</reference>
<reference evidence="1" key="2">
    <citation type="journal article" date="2015" name="Fish Shellfish Immunol.">
        <title>Early steps in the European eel (Anguilla anguilla)-Vibrio vulnificus interaction in the gills: Role of the RtxA13 toxin.</title>
        <authorList>
            <person name="Callol A."/>
            <person name="Pajuelo D."/>
            <person name="Ebbesson L."/>
            <person name="Teles M."/>
            <person name="MacKenzie S."/>
            <person name="Amaro C."/>
        </authorList>
    </citation>
    <scope>NUCLEOTIDE SEQUENCE</scope>
</reference>
<name>A0A0E9SFN2_ANGAN</name>